<evidence type="ECO:0000313" key="3">
    <source>
        <dbReference type="Proteomes" id="UP000799118"/>
    </source>
</evidence>
<reference evidence="2" key="1">
    <citation type="journal article" date="2019" name="Environ. Microbiol.">
        <title>Fungal ecological strategies reflected in gene transcription - a case study of two litter decomposers.</title>
        <authorList>
            <person name="Barbi F."/>
            <person name="Kohler A."/>
            <person name="Barry K."/>
            <person name="Baskaran P."/>
            <person name="Daum C."/>
            <person name="Fauchery L."/>
            <person name="Ihrmark K."/>
            <person name="Kuo A."/>
            <person name="LaButti K."/>
            <person name="Lipzen A."/>
            <person name="Morin E."/>
            <person name="Grigoriev I.V."/>
            <person name="Henrissat B."/>
            <person name="Lindahl B."/>
            <person name="Martin F."/>
        </authorList>
    </citation>
    <scope>NUCLEOTIDE SEQUENCE</scope>
    <source>
        <strain evidence="2">JB14</strain>
    </source>
</reference>
<name>A0A6A4HRA2_9AGAR</name>
<gene>
    <name evidence="2" type="ORF">BT96DRAFT_880223</name>
</gene>
<organism evidence="2 3">
    <name type="scientific">Gymnopus androsaceus JB14</name>
    <dbReference type="NCBI Taxonomy" id="1447944"/>
    <lineage>
        <taxon>Eukaryota</taxon>
        <taxon>Fungi</taxon>
        <taxon>Dikarya</taxon>
        <taxon>Basidiomycota</taxon>
        <taxon>Agaricomycotina</taxon>
        <taxon>Agaricomycetes</taxon>
        <taxon>Agaricomycetidae</taxon>
        <taxon>Agaricales</taxon>
        <taxon>Marasmiineae</taxon>
        <taxon>Omphalotaceae</taxon>
        <taxon>Gymnopus</taxon>
    </lineage>
</organism>
<evidence type="ECO:0000256" key="1">
    <source>
        <dbReference type="SAM" id="MobiDB-lite"/>
    </source>
</evidence>
<feature type="compositionally biased region" description="Low complexity" evidence="1">
    <location>
        <begin position="51"/>
        <end position="63"/>
    </location>
</feature>
<dbReference type="EMBL" id="ML769444">
    <property type="protein sequence ID" value="KAE9401622.1"/>
    <property type="molecule type" value="Genomic_DNA"/>
</dbReference>
<dbReference type="OrthoDB" id="2574468at2759"/>
<evidence type="ECO:0000313" key="2">
    <source>
        <dbReference type="EMBL" id="KAE9401622.1"/>
    </source>
</evidence>
<sequence>MATKRKFDGDCDDAIHQHPKQLKLVPFPNYEDNDCMMSEAEPYSHHNRNTSSASSDSSNASGSPTTPPATYPSVEPYALSLIPDVSMSGVTVIQSSSTSMSNVGLLQPHLDFKHHGNSCTTIPKLRIACSPGLNGQRTMWSHCSTCGAIAMVNCD</sequence>
<dbReference type="Proteomes" id="UP000799118">
    <property type="component" value="Unassembled WGS sequence"/>
</dbReference>
<proteinExistence type="predicted"/>
<feature type="region of interest" description="Disordered" evidence="1">
    <location>
        <begin position="1"/>
        <end position="73"/>
    </location>
</feature>
<accession>A0A6A4HRA2</accession>
<keyword evidence="3" id="KW-1185">Reference proteome</keyword>
<feature type="compositionally biased region" description="Basic and acidic residues" evidence="1">
    <location>
        <begin position="1"/>
        <end position="16"/>
    </location>
</feature>
<protein>
    <submittedName>
        <fullName evidence="2">Uncharacterized protein</fullName>
    </submittedName>
</protein>
<dbReference type="AlphaFoldDB" id="A0A6A4HRA2"/>